<evidence type="ECO:0000313" key="4">
    <source>
        <dbReference type="Proteomes" id="UP000483432"/>
    </source>
</evidence>
<dbReference type="NCBIfam" id="TIGR00252">
    <property type="entry name" value="YraN family protein"/>
    <property type="match status" value="1"/>
</dbReference>
<dbReference type="PANTHER" id="PTHR34039">
    <property type="entry name" value="UPF0102 PROTEIN YRAN"/>
    <property type="match status" value="1"/>
</dbReference>
<dbReference type="InterPro" id="IPR011856">
    <property type="entry name" value="tRNA_endonuc-like_dom_sf"/>
</dbReference>
<evidence type="ECO:0000313" key="3">
    <source>
        <dbReference type="EMBL" id="NDP49418.1"/>
    </source>
</evidence>
<dbReference type="CDD" id="cd20736">
    <property type="entry name" value="PoNe_Nuclease"/>
    <property type="match status" value="1"/>
</dbReference>
<comment type="similarity">
    <text evidence="1 2">Belongs to the UPF0102 family.</text>
</comment>
<organism evidence="3 4">
    <name type="scientific">Sulfuriferula multivorans</name>
    <dbReference type="NCBI Taxonomy" id="1559896"/>
    <lineage>
        <taxon>Bacteria</taxon>
        <taxon>Pseudomonadati</taxon>
        <taxon>Pseudomonadota</taxon>
        <taxon>Betaproteobacteria</taxon>
        <taxon>Nitrosomonadales</taxon>
        <taxon>Sulfuricellaceae</taxon>
        <taxon>Sulfuriferula</taxon>
    </lineage>
</organism>
<evidence type="ECO:0000256" key="1">
    <source>
        <dbReference type="ARBA" id="ARBA00006738"/>
    </source>
</evidence>
<gene>
    <name evidence="3" type="ORF">GZ085_13735</name>
</gene>
<evidence type="ECO:0000256" key="2">
    <source>
        <dbReference type="HAMAP-Rule" id="MF_00048"/>
    </source>
</evidence>
<sequence>MLKTLLGQSAEKRAEIFLESNGLMLVARNWRCRFGEIDLIMQDGATRVFVEVRLRSRSDFGGAAASVTTTKQRKLLAAARQYLTTLKTLPPCRFDVVAFSDDTRPDWIKNAFDDMG</sequence>
<dbReference type="InterPro" id="IPR011335">
    <property type="entry name" value="Restrct_endonuc-II-like"/>
</dbReference>
<dbReference type="HAMAP" id="MF_00048">
    <property type="entry name" value="UPF0102"/>
    <property type="match status" value="1"/>
</dbReference>
<dbReference type="InterPro" id="IPR003509">
    <property type="entry name" value="UPF0102_YraN-like"/>
</dbReference>
<dbReference type="SUPFAM" id="SSF52980">
    <property type="entry name" value="Restriction endonuclease-like"/>
    <property type="match status" value="1"/>
</dbReference>
<name>A0A7C9P9J8_9PROT</name>
<dbReference type="PANTHER" id="PTHR34039:SF1">
    <property type="entry name" value="UPF0102 PROTEIN YRAN"/>
    <property type="match status" value="1"/>
</dbReference>
<protein>
    <recommendedName>
        <fullName evidence="2">UPF0102 protein GZ085_13735</fullName>
    </recommendedName>
</protein>
<proteinExistence type="inferred from homology"/>
<accession>A0A7C9P9J8</accession>
<dbReference type="EMBL" id="JAAFGW010000269">
    <property type="protein sequence ID" value="NDP49418.1"/>
    <property type="molecule type" value="Genomic_DNA"/>
</dbReference>
<dbReference type="NCBIfam" id="NF009150">
    <property type="entry name" value="PRK12497.1-3"/>
    <property type="match status" value="1"/>
</dbReference>
<dbReference type="AlphaFoldDB" id="A0A7C9P9J8"/>
<dbReference type="Gene3D" id="3.40.1350.10">
    <property type="match status" value="1"/>
</dbReference>
<dbReference type="Proteomes" id="UP000483432">
    <property type="component" value="Unassembled WGS sequence"/>
</dbReference>
<dbReference type="GO" id="GO:0003676">
    <property type="term" value="F:nucleic acid binding"/>
    <property type="evidence" value="ECO:0007669"/>
    <property type="project" value="InterPro"/>
</dbReference>
<reference evidence="3 4" key="1">
    <citation type="submission" date="2019-09" db="EMBL/GenBank/DDBJ databases">
        <title>H2 Metabolism Revealed by Metagenomic Analysis in Subglacial Sediment of East Antarctica.</title>
        <authorList>
            <person name="Yang Z."/>
            <person name="Zhang Y."/>
            <person name="Lv Y."/>
            <person name="Yan W."/>
            <person name="Xiao X."/>
            <person name="Sun B."/>
            <person name="Ma H."/>
        </authorList>
    </citation>
    <scope>NUCLEOTIDE SEQUENCE [LARGE SCALE GENOMIC DNA]</scope>
    <source>
        <strain evidence="3">Bin2_2</strain>
    </source>
</reference>
<dbReference type="Pfam" id="PF02021">
    <property type="entry name" value="UPF0102"/>
    <property type="match status" value="1"/>
</dbReference>
<comment type="caution">
    <text evidence="3">The sequence shown here is derived from an EMBL/GenBank/DDBJ whole genome shotgun (WGS) entry which is preliminary data.</text>
</comment>